<dbReference type="PANTHER" id="PTHR33744:SF1">
    <property type="entry name" value="DNA-BINDING TRANSCRIPTIONAL ACTIVATOR ADER"/>
    <property type="match status" value="1"/>
</dbReference>
<dbReference type="InterPro" id="IPR041522">
    <property type="entry name" value="CdaR_GGDEF"/>
</dbReference>
<dbReference type="InterPro" id="IPR025736">
    <property type="entry name" value="PucR_C-HTH_dom"/>
</dbReference>
<accession>A0A7W3QKR8</accession>
<dbReference type="AlphaFoldDB" id="A0A7W3QKR8"/>
<dbReference type="SUPFAM" id="SSF55781">
    <property type="entry name" value="GAF domain-like"/>
    <property type="match status" value="1"/>
</dbReference>
<dbReference type="InterPro" id="IPR003018">
    <property type="entry name" value="GAF"/>
</dbReference>
<name>A0A7W3QKR8_ACTNM</name>
<sequence length="629" mass="67934">MTVVPEDSFLRLLLEDADVDAFDALVERARAAGASAERLAHLKRERAVGLRLRELLARHRRNEAELQLLNDTANDLASMRDLDSILQAISDRARRLLDCDLAYISLSDRDRGDCYIKAASGNISGLLHELRLPRGTGVGGMVARTGEPYSVPSYMEDESIIRTPEIDRTVIAERIDSLVGVPLKIKQEVIGVLLAAHRGMRAFSGHDISALAMLGAHAAVAIENARLLTASRSAVEDLRVANATIGSHIKDLERAADVHERLTKLVLQGRGVDDVAQATADVLPGEVVVVNEHGGVVTATGAVTATDAQELAAVSARARASGHTLVQDGRCAVPLITESEDLGAVVLLGQTPIGDTDRRILERAALAASLVLVTRRRVAEAQARVGGELLAELLASEPHDLDLLQHRARMLGVDLDACRTMIVAQTDGAFHEGVHTMTAALARRQRGLATHHQGAVVLLLPGEDATAVAHAAVRELARACHHPVTAGTARATHVTRIAAAHAEAARCMRTLLALDRVGDIADARDLGFVGTLFNGRPDVPSFVRATIGPVMDYDRAHRSELLHTLEVFCANNQNTRNTAQILHLHANTVTQRLNRITQLLGETWRQADHLLEIQIALRLLKVSQQETPR</sequence>
<gene>
    <name evidence="3" type="ORF">HNR61_002450</name>
</gene>
<dbReference type="RefSeq" id="WP_182843245.1">
    <property type="nucleotide sequence ID" value="NZ_BAAALP010000115.1"/>
</dbReference>
<dbReference type="PANTHER" id="PTHR33744">
    <property type="entry name" value="CARBOHYDRATE DIACID REGULATOR"/>
    <property type="match status" value="1"/>
</dbReference>
<dbReference type="Proteomes" id="UP000572680">
    <property type="component" value="Unassembled WGS sequence"/>
</dbReference>
<evidence type="ECO:0000313" key="4">
    <source>
        <dbReference type="Proteomes" id="UP000572680"/>
    </source>
</evidence>
<dbReference type="Pfam" id="PF13185">
    <property type="entry name" value="GAF_2"/>
    <property type="match status" value="1"/>
</dbReference>
<dbReference type="EMBL" id="JACJIA010000003">
    <property type="protein sequence ID" value="MBA8950819.1"/>
    <property type="molecule type" value="Genomic_DNA"/>
</dbReference>
<dbReference type="Pfam" id="PF13556">
    <property type="entry name" value="HTH_30"/>
    <property type="match status" value="1"/>
</dbReference>
<dbReference type="SMART" id="SM00065">
    <property type="entry name" value="GAF"/>
    <property type="match status" value="1"/>
</dbReference>
<proteinExistence type="inferred from homology"/>
<dbReference type="Gene3D" id="1.10.10.2840">
    <property type="entry name" value="PucR C-terminal helix-turn-helix domain"/>
    <property type="match status" value="1"/>
</dbReference>
<reference evidence="3 4" key="1">
    <citation type="submission" date="2020-08" db="EMBL/GenBank/DDBJ databases">
        <title>Genomic Encyclopedia of Type Strains, Phase IV (KMG-IV): sequencing the most valuable type-strain genomes for metagenomic binning, comparative biology and taxonomic classification.</title>
        <authorList>
            <person name="Goeker M."/>
        </authorList>
    </citation>
    <scope>NUCLEOTIDE SEQUENCE [LARGE SCALE GENOMIC DNA]</scope>
    <source>
        <strain evidence="3 4">DSM 44197</strain>
    </source>
</reference>
<dbReference type="InterPro" id="IPR042070">
    <property type="entry name" value="PucR_C-HTH_sf"/>
</dbReference>
<evidence type="ECO:0000256" key="1">
    <source>
        <dbReference type="ARBA" id="ARBA00006754"/>
    </source>
</evidence>
<dbReference type="InterPro" id="IPR029016">
    <property type="entry name" value="GAF-like_dom_sf"/>
</dbReference>
<dbReference type="Pfam" id="PF17853">
    <property type="entry name" value="GGDEF_2"/>
    <property type="match status" value="1"/>
</dbReference>
<dbReference type="InterPro" id="IPR051448">
    <property type="entry name" value="CdaR-like_regulators"/>
</dbReference>
<feature type="domain" description="GAF" evidence="2">
    <location>
        <begin position="81"/>
        <end position="232"/>
    </location>
</feature>
<evidence type="ECO:0000313" key="3">
    <source>
        <dbReference type="EMBL" id="MBA8950819.1"/>
    </source>
</evidence>
<evidence type="ECO:0000259" key="2">
    <source>
        <dbReference type="SMART" id="SM00065"/>
    </source>
</evidence>
<keyword evidence="4" id="KW-1185">Reference proteome</keyword>
<comment type="similarity">
    <text evidence="1">Belongs to the CdaR family.</text>
</comment>
<dbReference type="Gene3D" id="3.30.450.40">
    <property type="match status" value="1"/>
</dbReference>
<protein>
    <submittedName>
        <fullName evidence="3">Sugar diacid utilization regulator/PAS domain-containing protein</fullName>
    </submittedName>
</protein>
<organism evidence="3 4">
    <name type="scientific">Actinomadura namibiensis</name>
    <dbReference type="NCBI Taxonomy" id="182080"/>
    <lineage>
        <taxon>Bacteria</taxon>
        <taxon>Bacillati</taxon>
        <taxon>Actinomycetota</taxon>
        <taxon>Actinomycetes</taxon>
        <taxon>Streptosporangiales</taxon>
        <taxon>Thermomonosporaceae</taxon>
        <taxon>Actinomadura</taxon>
    </lineage>
</organism>
<comment type="caution">
    <text evidence="3">The sequence shown here is derived from an EMBL/GenBank/DDBJ whole genome shotgun (WGS) entry which is preliminary data.</text>
</comment>